<accession>W6QLF9</accession>
<name>W6QLF9_PENRF</name>
<protein>
    <submittedName>
        <fullName evidence="1">Uncharacterized protein</fullName>
    </submittedName>
</protein>
<organism evidence="1 2">
    <name type="scientific">Penicillium roqueforti (strain FM164)</name>
    <dbReference type="NCBI Taxonomy" id="1365484"/>
    <lineage>
        <taxon>Eukaryota</taxon>
        <taxon>Fungi</taxon>
        <taxon>Dikarya</taxon>
        <taxon>Ascomycota</taxon>
        <taxon>Pezizomycotina</taxon>
        <taxon>Eurotiomycetes</taxon>
        <taxon>Eurotiomycetidae</taxon>
        <taxon>Eurotiales</taxon>
        <taxon>Aspergillaceae</taxon>
        <taxon>Penicillium</taxon>
    </lineage>
</organism>
<sequence>MPWVIRSNMVQGTRGPYSWDLEQVINTLLREAQSCGNLHSRGNLYSCGRLNPAGGSILREA</sequence>
<dbReference type="Proteomes" id="UP000030686">
    <property type="component" value="Unassembled WGS sequence"/>
</dbReference>
<dbReference type="AlphaFoldDB" id="W6QLF9"/>
<proteinExistence type="predicted"/>
<dbReference type="EMBL" id="HG792020">
    <property type="protein sequence ID" value="CDM37260.1"/>
    <property type="molecule type" value="Genomic_DNA"/>
</dbReference>
<dbReference type="OrthoDB" id="10404677at2759"/>
<keyword evidence="2" id="KW-1185">Reference proteome</keyword>
<evidence type="ECO:0000313" key="2">
    <source>
        <dbReference type="Proteomes" id="UP000030686"/>
    </source>
</evidence>
<evidence type="ECO:0000313" key="1">
    <source>
        <dbReference type="EMBL" id="CDM37260.1"/>
    </source>
</evidence>
<gene>
    <name evidence="1" type="ORF">PROQFM164_S06g000221</name>
</gene>
<reference evidence="1" key="1">
    <citation type="journal article" date="2014" name="Nat. Commun.">
        <title>Multiple recent horizontal transfers of a large genomic region in cheese making fungi.</title>
        <authorList>
            <person name="Cheeseman K."/>
            <person name="Ropars J."/>
            <person name="Renault P."/>
            <person name="Dupont J."/>
            <person name="Gouzy J."/>
            <person name="Branca A."/>
            <person name="Abraham A.L."/>
            <person name="Ceppi M."/>
            <person name="Conseiller E."/>
            <person name="Debuchy R."/>
            <person name="Malagnac F."/>
            <person name="Goarin A."/>
            <person name="Silar P."/>
            <person name="Lacoste S."/>
            <person name="Sallet E."/>
            <person name="Bensimon A."/>
            <person name="Giraud T."/>
            <person name="Brygoo Y."/>
        </authorList>
    </citation>
    <scope>NUCLEOTIDE SEQUENCE [LARGE SCALE GENOMIC DNA]</scope>
    <source>
        <strain evidence="1">FM164</strain>
    </source>
</reference>